<reference evidence="1" key="1">
    <citation type="journal article" date="2019" name="Sci. Rep.">
        <title>Draft genome of Tanacetum cinerariifolium, the natural source of mosquito coil.</title>
        <authorList>
            <person name="Yamashiro T."/>
            <person name="Shiraishi A."/>
            <person name="Satake H."/>
            <person name="Nakayama K."/>
        </authorList>
    </citation>
    <scope>NUCLEOTIDE SEQUENCE</scope>
</reference>
<proteinExistence type="predicted"/>
<evidence type="ECO:0000313" key="1">
    <source>
        <dbReference type="EMBL" id="GFD51260.1"/>
    </source>
</evidence>
<feature type="non-terminal residue" evidence="1">
    <location>
        <position position="41"/>
    </location>
</feature>
<dbReference type="AlphaFoldDB" id="A0A699WY68"/>
<gene>
    <name evidence="1" type="ORF">Tci_923229</name>
</gene>
<sequence>MKNVQTGTLSPLIQQMVSSITEQDGDAAIANALDWLREECR</sequence>
<comment type="caution">
    <text evidence="1">The sequence shown here is derived from an EMBL/GenBank/DDBJ whole genome shotgun (WGS) entry which is preliminary data.</text>
</comment>
<dbReference type="EMBL" id="BKCJ011767744">
    <property type="protein sequence ID" value="GFD51260.1"/>
    <property type="molecule type" value="Genomic_DNA"/>
</dbReference>
<organism evidence="1">
    <name type="scientific">Tanacetum cinerariifolium</name>
    <name type="common">Dalmatian daisy</name>
    <name type="synonym">Chrysanthemum cinerariifolium</name>
    <dbReference type="NCBI Taxonomy" id="118510"/>
    <lineage>
        <taxon>Eukaryota</taxon>
        <taxon>Viridiplantae</taxon>
        <taxon>Streptophyta</taxon>
        <taxon>Embryophyta</taxon>
        <taxon>Tracheophyta</taxon>
        <taxon>Spermatophyta</taxon>
        <taxon>Magnoliopsida</taxon>
        <taxon>eudicotyledons</taxon>
        <taxon>Gunneridae</taxon>
        <taxon>Pentapetalae</taxon>
        <taxon>asterids</taxon>
        <taxon>campanulids</taxon>
        <taxon>Asterales</taxon>
        <taxon>Asteraceae</taxon>
        <taxon>Asteroideae</taxon>
        <taxon>Anthemideae</taxon>
        <taxon>Anthemidinae</taxon>
        <taxon>Tanacetum</taxon>
    </lineage>
</organism>
<name>A0A699WY68_TANCI</name>
<accession>A0A699WY68</accession>
<protein>
    <submittedName>
        <fullName evidence="1">Uncharacterized protein</fullName>
    </submittedName>
</protein>